<dbReference type="InterPro" id="IPR010796">
    <property type="entry name" value="C2_B9-type_dom"/>
</dbReference>
<reference evidence="9" key="1">
    <citation type="journal article" date="2023" name="Commun. Biol.">
        <title>Genome analysis of Parmales, the sister group of diatoms, reveals the evolutionary specialization of diatoms from phago-mixotrophs to photoautotrophs.</title>
        <authorList>
            <person name="Ban H."/>
            <person name="Sato S."/>
            <person name="Yoshikawa S."/>
            <person name="Yamada K."/>
            <person name="Nakamura Y."/>
            <person name="Ichinomiya M."/>
            <person name="Sato N."/>
            <person name="Blanc-Mathieu R."/>
            <person name="Endo H."/>
            <person name="Kuwata A."/>
            <person name="Ogata H."/>
        </authorList>
    </citation>
    <scope>NUCLEOTIDE SEQUENCE [LARGE SCALE GENOMIC DNA]</scope>
</reference>
<organism evidence="8 9">
    <name type="scientific">Triparma laevis f. inornata</name>
    <dbReference type="NCBI Taxonomy" id="1714386"/>
    <lineage>
        <taxon>Eukaryota</taxon>
        <taxon>Sar</taxon>
        <taxon>Stramenopiles</taxon>
        <taxon>Ochrophyta</taxon>
        <taxon>Bolidophyceae</taxon>
        <taxon>Parmales</taxon>
        <taxon>Triparmaceae</taxon>
        <taxon>Triparma</taxon>
    </lineage>
</organism>
<comment type="caution">
    <text evidence="8">The sequence shown here is derived from an EMBL/GenBank/DDBJ whole genome shotgun (WGS) entry which is preliminary data.</text>
</comment>
<keyword evidence="2" id="KW-0963">Cytoplasm</keyword>
<comment type="similarity">
    <text evidence="6">Belongs to the B9D family.</text>
</comment>
<keyword evidence="3" id="KW-0970">Cilium biogenesis/degradation</keyword>
<evidence type="ECO:0000313" key="9">
    <source>
        <dbReference type="Proteomes" id="UP001162640"/>
    </source>
</evidence>
<protein>
    <recommendedName>
        <fullName evidence="7">B9 domain-containing protein 1</fullName>
    </recommendedName>
</protein>
<gene>
    <name evidence="8" type="ORF">TL16_g09334</name>
</gene>
<dbReference type="Proteomes" id="UP001162640">
    <property type="component" value="Unassembled WGS sequence"/>
</dbReference>
<evidence type="ECO:0000256" key="7">
    <source>
        <dbReference type="ARBA" id="ARBA00039274"/>
    </source>
</evidence>
<dbReference type="PROSITE" id="PS51381">
    <property type="entry name" value="C2_B9"/>
    <property type="match status" value="1"/>
</dbReference>
<evidence type="ECO:0000256" key="3">
    <source>
        <dbReference type="ARBA" id="ARBA00022794"/>
    </source>
</evidence>
<keyword evidence="4" id="KW-0206">Cytoskeleton</keyword>
<sequence length="190" mass="20984">MSRLPKQTPSDSSFYLMTSGQIESAVFSGGLDNLYCRYALSFGNDWGVIHGVDSGLSQIARKDAGSQDQSVTWNFPVDCTFKATNAFGWPRLAISVYGVDALGRDVVRGYGSLLLPTSPGNHTRYVHTYTPMSSSILQRFMAWMSGTHPEFFDSKFVSQGEGREVTRVKNTGVVKVTVNVSIWEVLRLPL</sequence>
<name>A0A9W7B2F6_9STRA</name>
<proteinExistence type="inferred from homology"/>
<accession>A0A9W7B2F6</accession>
<evidence type="ECO:0000256" key="2">
    <source>
        <dbReference type="ARBA" id="ARBA00022490"/>
    </source>
</evidence>
<dbReference type="PANTHER" id="PTHR12968">
    <property type="entry name" value="B9 DOMAIN-CONTAINING"/>
    <property type="match status" value="1"/>
</dbReference>
<evidence type="ECO:0000256" key="1">
    <source>
        <dbReference type="ARBA" id="ARBA00004120"/>
    </source>
</evidence>
<keyword evidence="5" id="KW-0966">Cell projection</keyword>
<evidence type="ECO:0000256" key="4">
    <source>
        <dbReference type="ARBA" id="ARBA00023212"/>
    </source>
</evidence>
<evidence type="ECO:0000256" key="6">
    <source>
        <dbReference type="ARBA" id="ARBA00038411"/>
    </source>
</evidence>
<evidence type="ECO:0000313" key="8">
    <source>
        <dbReference type="EMBL" id="GMH82661.1"/>
    </source>
</evidence>
<dbReference type="GO" id="GO:0036038">
    <property type="term" value="C:MKS complex"/>
    <property type="evidence" value="ECO:0007669"/>
    <property type="project" value="TreeGrafter"/>
</dbReference>
<dbReference type="EMBL" id="BLQM01000317">
    <property type="protein sequence ID" value="GMH82661.1"/>
    <property type="molecule type" value="Genomic_DNA"/>
</dbReference>
<evidence type="ECO:0000256" key="5">
    <source>
        <dbReference type="ARBA" id="ARBA00023273"/>
    </source>
</evidence>
<dbReference type="AlphaFoldDB" id="A0A9W7B2F6"/>
<dbReference type="GO" id="GO:0060271">
    <property type="term" value="P:cilium assembly"/>
    <property type="evidence" value="ECO:0007669"/>
    <property type="project" value="TreeGrafter"/>
</dbReference>
<dbReference type="Pfam" id="PF07162">
    <property type="entry name" value="B9-C2"/>
    <property type="match status" value="1"/>
</dbReference>
<comment type="subcellular location">
    <subcellularLocation>
        <location evidence="1">Cytoplasm</location>
        <location evidence="1">Cytoskeleton</location>
        <location evidence="1">Cilium basal body</location>
    </subcellularLocation>
</comment>
<dbReference type="PANTHER" id="PTHR12968:SF1">
    <property type="entry name" value="B9 DOMAIN-CONTAINING PROTEIN 1"/>
    <property type="match status" value="1"/>
</dbReference>